<dbReference type="EMBL" id="BK015351">
    <property type="protein sequence ID" value="DAE02756.1"/>
    <property type="molecule type" value="Genomic_DNA"/>
</dbReference>
<name>A0A8S5P975_9CAUD</name>
<reference evidence="1" key="1">
    <citation type="journal article" date="2021" name="Proc. Natl. Acad. Sci. U.S.A.">
        <title>A Catalog of Tens of Thousands of Viruses from Human Metagenomes Reveals Hidden Associations with Chronic Diseases.</title>
        <authorList>
            <person name="Tisza M.J."/>
            <person name="Buck C.B."/>
        </authorList>
    </citation>
    <scope>NUCLEOTIDE SEQUENCE</scope>
    <source>
        <strain evidence="1">Ct39g3</strain>
    </source>
</reference>
<organism evidence="1">
    <name type="scientific">Siphoviridae sp. ct39g3</name>
    <dbReference type="NCBI Taxonomy" id="2825320"/>
    <lineage>
        <taxon>Viruses</taxon>
        <taxon>Duplodnaviria</taxon>
        <taxon>Heunggongvirae</taxon>
        <taxon>Uroviricota</taxon>
        <taxon>Caudoviricetes</taxon>
    </lineage>
</organism>
<proteinExistence type="predicted"/>
<sequence length="193" mass="22256">MTMQQVTMSEYLKTRYGSFPHCGSCVCQKCLYWWSGRCPEGECYDNKRAKEEPYNKAFPERSPRTQWSNWNLPGEQAHWCRGGTFYPVSYCEHFVKYQGAEIEDCIRAPVQYFQDGYLKCTLKDRIGCEACAMGRNDKNIFDCQHMTDSGCNKLIEAKNRMLDAIASGAEIEPCERQCCAGCTRQCQYRCGVK</sequence>
<evidence type="ECO:0000313" key="1">
    <source>
        <dbReference type="EMBL" id="DAE02756.1"/>
    </source>
</evidence>
<accession>A0A8S5P975</accession>
<protein>
    <submittedName>
        <fullName evidence="1">Uncharacterized protein</fullName>
    </submittedName>
</protein>